<evidence type="ECO:0000313" key="2">
    <source>
        <dbReference type="Proteomes" id="UP000001054"/>
    </source>
</evidence>
<evidence type="ECO:0000313" key="1">
    <source>
        <dbReference type="EMBL" id="ACP24962.1"/>
    </source>
</evidence>
<accession>C3MAW9</accession>
<dbReference type="STRING" id="394.NGR_c11800"/>
<protein>
    <submittedName>
        <fullName evidence="1">Uncharacterized protein</fullName>
    </submittedName>
</protein>
<name>C3MAW9_SINFN</name>
<dbReference type="EMBL" id="CP001389">
    <property type="protein sequence ID" value="ACP24962.1"/>
    <property type="molecule type" value="Genomic_DNA"/>
</dbReference>
<gene>
    <name evidence="1" type="ordered locus">NGR_c11800</name>
</gene>
<dbReference type="KEGG" id="rhi:NGR_c11800"/>
<dbReference type="Proteomes" id="UP000001054">
    <property type="component" value="Chromosome"/>
</dbReference>
<keyword evidence="2" id="KW-1185">Reference proteome</keyword>
<sequence>MKSRSYPSHAGMVIKVEPPAISDRNSGPEARIFPASKGRKFDFGPKPLHVSLNRVRFKDKTCSNSKRYSDLCALKKRTAL</sequence>
<proteinExistence type="predicted"/>
<dbReference type="AlphaFoldDB" id="C3MAW9"/>
<reference evidence="1 2" key="1">
    <citation type="journal article" date="2009" name="Appl. Environ. Microbiol.">
        <title>Rhizobium sp. strain NGR234 possesses a remarkable number of secretion systems.</title>
        <authorList>
            <person name="Schmeisser C."/>
            <person name="Liesegang H."/>
            <person name="Krysciak D."/>
            <person name="Bakkou N."/>
            <person name="Le Quere A."/>
            <person name="Wollherr A."/>
            <person name="Heinemeyer I."/>
            <person name="Morgenstern B."/>
            <person name="Pommerening-Roeser A."/>
            <person name="Flores M."/>
            <person name="Palacios R."/>
            <person name="Brenner S."/>
            <person name="Gottschalk G."/>
            <person name="Schmitz R.A."/>
            <person name="Broughton W.J."/>
            <person name="Perret X."/>
            <person name="Strittmatter A.W."/>
            <person name="Streit W.R."/>
        </authorList>
    </citation>
    <scope>NUCLEOTIDE SEQUENCE [LARGE SCALE GENOMIC DNA]</scope>
    <source>
        <strain evidence="2">NBRC 101917 / NGR234</strain>
    </source>
</reference>
<dbReference type="HOGENOM" id="CLU_2587300_0_0_5"/>
<dbReference type="OrthoDB" id="8283654at2"/>
<organism evidence="1 2">
    <name type="scientific">Sinorhizobium fredii (strain NBRC 101917 / NGR234)</name>
    <dbReference type="NCBI Taxonomy" id="394"/>
    <lineage>
        <taxon>Bacteria</taxon>
        <taxon>Pseudomonadati</taxon>
        <taxon>Pseudomonadota</taxon>
        <taxon>Alphaproteobacteria</taxon>
        <taxon>Hyphomicrobiales</taxon>
        <taxon>Rhizobiaceae</taxon>
        <taxon>Sinorhizobium/Ensifer group</taxon>
        <taxon>Sinorhizobium</taxon>
    </lineage>
</organism>